<accession>A0A3N2GQX1</accession>
<gene>
    <name evidence="2" type="ORF">EDD35_1307</name>
</gene>
<dbReference type="AlphaFoldDB" id="A0A3N2GQX1"/>
<dbReference type="Proteomes" id="UP000274843">
    <property type="component" value="Unassembled WGS sequence"/>
</dbReference>
<evidence type="ECO:0000313" key="3">
    <source>
        <dbReference type="Proteomes" id="UP000274843"/>
    </source>
</evidence>
<keyword evidence="3" id="KW-1185">Reference proteome</keyword>
<feature type="compositionally biased region" description="Basic and acidic residues" evidence="1">
    <location>
        <begin position="302"/>
        <end position="327"/>
    </location>
</feature>
<dbReference type="EMBL" id="RKHY01000001">
    <property type="protein sequence ID" value="ROS39014.1"/>
    <property type="molecule type" value="Genomic_DNA"/>
</dbReference>
<reference evidence="2 3" key="1">
    <citation type="submission" date="2018-11" db="EMBL/GenBank/DDBJ databases">
        <title>Sequencing the genomes of 1000 actinobacteria strains.</title>
        <authorList>
            <person name="Klenk H.-P."/>
        </authorList>
    </citation>
    <scope>NUCLEOTIDE SEQUENCE [LARGE SCALE GENOMIC DNA]</scope>
    <source>
        <strain evidence="2 3">DSM 44348</strain>
    </source>
</reference>
<sequence length="357" mass="38704">MAPIPDEPGTVPTPDWAANGAELELDPTNFRNYGKNIAQVGKDLSSDTMSAQSALQGPGGKDMLMSSMFEPGLDMQAFADRNAQEMGMFIPDLYKNVTAIASVALIMGEVFEKMDGNNAAMVDAIEWAFQMDGAKKPGDVPAWLTDKHTIAKDLTPPPGTGVTQTGKDTMINQIVVGNMTITTYRTADGGTRTVQTNGGVTTEYLDDKNGVRQYMITSTKGEGQDTTVTTLYSNGAPVGETRRTTKHDVDSDPNVVHQVTTSQTYDKNGKPVKSDSPAPSQHVVTYNFQDGSHARDYYSESMQKDVNDVDHDGNTEEKVPVKTDERSVSTQHDLPSGADYRQNYDELEQARRAATGG</sequence>
<dbReference type="RefSeq" id="WP_123683207.1">
    <property type="nucleotide sequence ID" value="NZ_CBDRBK010000013.1"/>
</dbReference>
<protein>
    <submittedName>
        <fullName evidence="2">Uncharacterized protein</fullName>
    </submittedName>
</protein>
<dbReference type="GeneID" id="301842749"/>
<name>A0A3N2GQX1_9PSEU</name>
<evidence type="ECO:0000313" key="2">
    <source>
        <dbReference type="EMBL" id="ROS39014.1"/>
    </source>
</evidence>
<feature type="region of interest" description="Disordered" evidence="1">
    <location>
        <begin position="302"/>
        <end position="344"/>
    </location>
</feature>
<organism evidence="2 3">
    <name type="scientific">Amycolatopsis thermoflava</name>
    <dbReference type="NCBI Taxonomy" id="84480"/>
    <lineage>
        <taxon>Bacteria</taxon>
        <taxon>Bacillati</taxon>
        <taxon>Actinomycetota</taxon>
        <taxon>Actinomycetes</taxon>
        <taxon>Pseudonocardiales</taxon>
        <taxon>Pseudonocardiaceae</taxon>
        <taxon>Amycolatopsis</taxon>
        <taxon>Amycolatopsis methanolica group</taxon>
    </lineage>
</organism>
<feature type="region of interest" description="Disordered" evidence="1">
    <location>
        <begin position="260"/>
        <end position="281"/>
    </location>
</feature>
<proteinExistence type="predicted"/>
<evidence type="ECO:0000256" key="1">
    <source>
        <dbReference type="SAM" id="MobiDB-lite"/>
    </source>
</evidence>
<comment type="caution">
    <text evidence="2">The sequence shown here is derived from an EMBL/GenBank/DDBJ whole genome shotgun (WGS) entry which is preliminary data.</text>
</comment>